<geneLocation type="plasmid" evidence="2">
    <name>prgalie4872c</name>
</geneLocation>
<organism evidence="1 2">
    <name type="scientific">Rhizobium gallicum</name>
    <dbReference type="NCBI Taxonomy" id="56730"/>
    <lineage>
        <taxon>Bacteria</taxon>
        <taxon>Pseudomonadati</taxon>
        <taxon>Pseudomonadota</taxon>
        <taxon>Alphaproteobacteria</taxon>
        <taxon>Hyphomicrobiales</taxon>
        <taxon>Rhizobiaceae</taxon>
        <taxon>Rhizobium/Agrobacterium group</taxon>
        <taxon>Rhizobium</taxon>
    </lineage>
</organism>
<accession>A0A1L5NQN3</accession>
<dbReference type="EMBL" id="CP017104">
    <property type="protein sequence ID" value="APO70178.1"/>
    <property type="molecule type" value="Genomic_DNA"/>
</dbReference>
<gene>
    <name evidence="1" type="ORF">IE4872_PC00147</name>
</gene>
<dbReference type="AlphaFoldDB" id="A0A1L5NQN3"/>
<sequence>MIAPSKCTVSAPMAPTRQRLLTIAPYRTPEILDVLPAPDADFFGIGRSGQTSRT</sequence>
<name>A0A1L5NQN3_9HYPH</name>
<reference evidence="1 2" key="1">
    <citation type="submission" date="2016-09" db="EMBL/GenBank/DDBJ databases">
        <title>The complete genome sequences of Rhizobium gallicum, symbiovars gallicum and phaseoli, symbionts associated to common bean (Phaseolus vulgaris).</title>
        <authorList>
            <person name="Bustos P."/>
            <person name="Santamaria R.I."/>
            <person name="Perez-Carrascal O.M."/>
            <person name="Juarez S."/>
            <person name="Lozano L."/>
            <person name="Martinez-Flores I."/>
            <person name="Martinez-Romero E."/>
            <person name="Cevallos M."/>
            <person name="Romero D."/>
            <person name="Davila G."/>
            <person name="Gonzalez V."/>
        </authorList>
    </citation>
    <scope>NUCLEOTIDE SEQUENCE [LARGE SCALE GENOMIC DNA]</scope>
    <source>
        <strain evidence="1 2">IE4872</strain>
        <plasmid evidence="2">prgalie4872c</plasmid>
    </source>
</reference>
<dbReference type="Proteomes" id="UP000184749">
    <property type="component" value="Plasmid pRgalIE4872c"/>
</dbReference>
<protein>
    <submittedName>
        <fullName evidence="1">Uncharacterized protein</fullName>
    </submittedName>
</protein>
<evidence type="ECO:0000313" key="2">
    <source>
        <dbReference type="Proteomes" id="UP000184749"/>
    </source>
</evidence>
<keyword evidence="1" id="KW-0614">Plasmid</keyword>
<proteinExistence type="predicted"/>
<evidence type="ECO:0000313" key="1">
    <source>
        <dbReference type="EMBL" id="APO70178.1"/>
    </source>
</evidence>